<organism evidence="2 3">
    <name type="scientific">Heterorhabditis bacteriophora</name>
    <name type="common">Entomopathogenic nematode worm</name>
    <dbReference type="NCBI Taxonomy" id="37862"/>
    <lineage>
        <taxon>Eukaryota</taxon>
        <taxon>Metazoa</taxon>
        <taxon>Ecdysozoa</taxon>
        <taxon>Nematoda</taxon>
        <taxon>Chromadorea</taxon>
        <taxon>Rhabditida</taxon>
        <taxon>Rhabditina</taxon>
        <taxon>Rhabditomorpha</taxon>
        <taxon>Strongyloidea</taxon>
        <taxon>Heterorhabditidae</taxon>
        <taxon>Heterorhabditis</taxon>
    </lineage>
</organism>
<sequence length="100" mass="11552">MVKALRSIIIHSHEQEEKNVAIAEKLLVTRMALHSTVKRYQELGIEKDRLRSGRPRPVNTSRVRKVVKKILHDNRRSMRKLVSDLNISPTSMGRIVEPTC</sequence>
<dbReference type="PANTHER" id="PTHR46068:SF1">
    <property type="entry name" value="TRANSPOSASE IS30-LIKE HTH DOMAIN-CONTAINING PROTEIN"/>
    <property type="match status" value="1"/>
</dbReference>
<proteinExistence type="predicted"/>
<dbReference type="GO" id="GO:0005634">
    <property type="term" value="C:nucleus"/>
    <property type="evidence" value="ECO:0007669"/>
    <property type="project" value="UniProtKB-SubCell"/>
</dbReference>
<evidence type="ECO:0000313" key="2">
    <source>
        <dbReference type="Proteomes" id="UP000095283"/>
    </source>
</evidence>
<evidence type="ECO:0000313" key="3">
    <source>
        <dbReference type="WBParaSite" id="Hba_09964"/>
    </source>
</evidence>
<protein>
    <submittedName>
        <fullName evidence="3">Helix-turn-helix domain-containing protein</fullName>
    </submittedName>
</protein>
<keyword evidence="2" id="KW-1185">Reference proteome</keyword>
<name>A0A1I7WXT9_HETBA</name>
<evidence type="ECO:0000256" key="1">
    <source>
        <dbReference type="ARBA" id="ARBA00004123"/>
    </source>
</evidence>
<dbReference type="WBParaSite" id="Hba_09964">
    <property type="protein sequence ID" value="Hba_09964"/>
    <property type="gene ID" value="Hba_09964"/>
</dbReference>
<dbReference type="PANTHER" id="PTHR46068">
    <property type="entry name" value="PROTEIN CBG27172"/>
    <property type="match status" value="1"/>
</dbReference>
<accession>A0A1I7WXT9</accession>
<dbReference type="AlphaFoldDB" id="A0A1I7WXT9"/>
<dbReference type="Proteomes" id="UP000095283">
    <property type="component" value="Unplaced"/>
</dbReference>
<comment type="subcellular location">
    <subcellularLocation>
        <location evidence="1">Nucleus</location>
    </subcellularLocation>
</comment>
<dbReference type="SUPFAM" id="SSF46689">
    <property type="entry name" value="Homeodomain-like"/>
    <property type="match status" value="1"/>
</dbReference>
<reference evidence="3" key="1">
    <citation type="submission" date="2016-11" db="UniProtKB">
        <authorList>
            <consortium name="WormBaseParasite"/>
        </authorList>
    </citation>
    <scope>IDENTIFICATION</scope>
</reference>
<dbReference type="InterPro" id="IPR009057">
    <property type="entry name" value="Homeodomain-like_sf"/>
</dbReference>